<evidence type="ECO:0000313" key="3">
    <source>
        <dbReference type="EMBL" id="GEU84927.1"/>
    </source>
</evidence>
<dbReference type="Pfam" id="PF25597">
    <property type="entry name" value="SH3_retrovirus"/>
    <property type="match status" value="1"/>
</dbReference>
<comment type="caution">
    <text evidence="3">The sequence shown here is derived from an EMBL/GenBank/DDBJ whole genome shotgun (WGS) entry which is preliminary data.</text>
</comment>
<reference evidence="3" key="1">
    <citation type="journal article" date="2019" name="Sci. Rep.">
        <title>Draft genome of Tanacetum cinerariifolium, the natural source of mosquito coil.</title>
        <authorList>
            <person name="Yamashiro T."/>
            <person name="Shiraishi A."/>
            <person name="Satake H."/>
            <person name="Nakayama K."/>
        </authorList>
    </citation>
    <scope>NUCLEOTIDE SEQUENCE</scope>
</reference>
<name>A0A6L2NH86_TANCI</name>
<feature type="domain" description="Retroviral polymerase SH3-like" evidence="2">
    <location>
        <begin position="64"/>
        <end position="109"/>
    </location>
</feature>
<sequence>MKMSRLLTKPQLRELHNQMASLKGKIGFSRGYSYYVDIFKGTIILVGRSYGNRLLYPKPIHDSEDLRNLKPTVDIGIFIGYSPAKKAYWLYNKRKILIMETIHVKFDELIAMAYEQFASGPIPQLLTSRHISLGLIPNPSSPSVVSLVPPDVAPLLANTIGTPPSTIIDQDAPSASTSPTIEKTQAPVIHQDGDEVVAAVVCGGDGTANVGQPWRLMKMVVLQEVMVVRHFRIEVVIEVKRLFFFKLVLHRFVSFLRSLENMNMTLRIKNGRYKEESMGMKKEEVSGLTGTSMGIVKDAEKEENNDGDGVEMVRGGRGDEVGWCSMVVVAMMAWCGDSGSEVVAYGDDVGGDVGDDLVDRGGGDDRGGNGGRRLGRKSPGGAEK</sequence>
<feature type="compositionally biased region" description="Basic and acidic residues" evidence="1">
    <location>
        <begin position="357"/>
        <end position="367"/>
    </location>
</feature>
<evidence type="ECO:0000256" key="1">
    <source>
        <dbReference type="SAM" id="MobiDB-lite"/>
    </source>
</evidence>
<dbReference type="AlphaFoldDB" id="A0A6L2NH86"/>
<organism evidence="3">
    <name type="scientific">Tanacetum cinerariifolium</name>
    <name type="common">Dalmatian daisy</name>
    <name type="synonym">Chrysanthemum cinerariifolium</name>
    <dbReference type="NCBI Taxonomy" id="118510"/>
    <lineage>
        <taxon>Eukaryota</taxon>
        <taxon>Viridiplantae</taxon>
        <taxon>Streptophyta</taxon>
        <taxon>Embryophyta</taxon>
        <taxon>Tracheophyta</taxon>
        <taxon>Spermatophyta</taxon>
        <taxon>Magnoliopsida</taxon>
        <taxon>eudicotyledons</taxon>
        <taxon>Gunneridae</taxon>
        <taxon>Pentapetalae</taxon>
        <taxon>asterids</taxon>
        <taxon>campanulids</taxon>
        <taxon>Asterales</taxon>
        <taxon>Asteraceae</taxon>
        <taxon>Asteroideae</taxon>
        <taxon>Anthemideae</taxon>
        <taxon>Anthemidinae</taxon>
        <taxon>Tanacetum</taxon>
    </lineage>
</organism>
<feature type="region of interest" description="Disordered" evidence="1">
    <location>
        <begin position="354"/>
        <end position="384"/>
    </location>
</feature>
<gene>
    <name evidence="3" type="ORF">Tci_056905</name>
</gene>
<evidence type="ECO:0000259" key="2">
    <source>
        <dbReference type="Pfam" id="PF25597"/>
    </source>
</evidence>
<dbReference type="InterPro" id="IPR057670">
    <property type="entry name" value="SH3_retrovirus"/>
</dbReference>
<dbReference type="EMBL" id="BKCJ010008998">
    <property type="protein sequence ID" value="GEU84927.1"/>
    <property type="molecule type" value="Genomic_DNA"/>
</dbReference>
<accession>A0A6L2NH86</accession>
<proteinExistence type="predicted"/>
<protein>
    <recommendedName>
        <fullName evidence="2">Retroviral polymerase SH3-like domain-containing protein</fullName>
    </recommendedName>
</protein>